<evidence type="ECO:0000256" key="1">
    <source>
        <dbReference type="ARBA" id="ARBA00000077"/>
    </source>
</evidence>
<keyword evidence="8 14" id="KW-0963">Cytoplasm</keyword>
<dbReference type="InterPro" id="IPR001352">
    <property type="entry name" value="RNase_HII/HIII"/>
</dbReference>
<dbReference type="RefSeq" id="WP_084069881.1">
    <property type="nucleotide sequence ID" value="NZ_FWXY01000013.1"/>
</dbReference>
<dbReference type="GO" id="GO:0005737">
    <property type="term" value="C:cytoplasm"/>
    <property type="evidence" value="ECO:0007669"/>
    <property type="project" value="UniProtKB-SubCell"/>
</dbReference>
<evidence type="ECO:0000256" key="7">
    <source>
        <dbReference type="ARBA" id="ARBA00019179"/>
    </source>
</evidence>
<dbReference type="NCBIfam" id="NF000594">
    <property type="entry name" value="PRK00015.1-1"/>
    <property type="match status" value="1"/>
</dbReference>
<comment type="cofactor">
    <cofactor evidence="2">
        <name>Mg(2+)</name>
        <dbReference type="ChEBI" id="CHEBI:18420"/>
    </cofactor>
</comment>
<evidence type="ECO:0000256" key="13">
    <source>
        <dbReference type="ARBA" id="ARBA00023211"/>
    </source>
</evidence>
<feature type="binding site" evidence="14 15">
    <location>
        <position position="21"/>
    </location>
    <ligand>
        <name>a divalent metal cation</name>
        <dbReference type="ChEBI" id="CHEBI:60240"/>
    </ligand>
</feature>
<keyword evidence="13 14" id="KW-0464">Manganese</keyword>
<evidence type="ECO:0000313" key="19">
    <source>
        <dbReference type="Proteomes" id="UP000192418"/>
    </source>
</evidence>
<keyword evidence="19" id="KW-1185">Reference proteome</keyword>
<evidence type="ECO:0000256" key="15">
    <source>
        <dbReference type="PROSITE-ProRule" id="PRU01319"/>
    </source>
</evidence>
<comment type="catalytic activity">
    <reaction evidence="1 14 15 16">
        <text>Endonucleolytic cleavage to 5'-phosphomonoester.</text>
        <dbReference type="EC" id="3.1.26.4"/>
    </reaction>
</comment>
<feature type="domain" description="RNase H type-2" evidence="17">
    <location>
        <begin position="14"/>
        <end position="199"/>
    </location>
</feature>
<sequence length="199" mass="21658">MWAFEKKALQAGYRSVAGIDEAGRGPLAGPVVSAAVILPPGFTASGVNDSKKLTPRKRDLMFDIIMDQALAVSTGIATVEEIDDVNILKASLLSMLRAANGLCLKPDFLLIDGKFTIESSLPQQAVIKGDSKSISIAAASIIAKVTRDRIMKKLHVQYPQYGFDRHKGYPTALHKKAVMEFGPCPVHRKTFKGVKEFLF</sequence>
<dbReference type="GO" id="GO:0003723">
    <property type="term" value="F:RNA binding"/>
    <property type="evidence" value="ECO:0007669"/>
    <property type="project" value="UniProtKB-UniRule"/>
</dbReference>
<gene>
    <name evidence="14" type="primary">rnhB</name>
    <name evidence="18" type="ORF">SAMN02746065_11399</name>
</gene>
<comment type="subcellular location">
    <subcellularLocation>
        <location evidence="4 14">Cytoplasm</location>
    </subcellularLocation>
</comment>
<evidence type="ECO:0000256" key="14">
    <source>
        <dbReference type="HAMAP-Rule" id="MF_00052"/>
    </source>
</evidence>
<evidence type="ECO:0000259" key="17">
    <source>
        <dbReference type="PROSITE" id="PS51975"/>
    </source>
</evidence>
<dbReference type="OrthoDB" id="9803420at2"/>
<name>A0A1W2CSD0_9BACT</name>
<keyword evidence="10 14" id="KW-0479">Metal-binding</keyword>
<dbReference type="Gene3D" id="3.30.420.10">
    <property type="entry name" value="Ribonuclease H-like superfamily/Ribonuclease H"/>
    <property type="match status" value="1"/>
</dbReference>
<evidence type="ECO:0000256" key="4">
    <source>
        <dbReference type="ARBA" id="ARBA00004496"/>
    </source>
</evidence>
<dbReference type="PROSITE" id="PS51975">
    <property type="entry name" value="RNASE_H_2"/>
    <property type="match status" value="1"/>
</dbReference>
<dbReference type="EMBL" id="FWXY01000013">
    <property type="protein sequence ID" value="SMC88121.1"/>
    <property type="molecule type" value="Genomic_DNA"/>
</dbReference>
<evidence type="ECO:0000256" key="5">
    <source>
        <dbReference type="ARBA" id="ARBA00007383"/>
    </source>
</evidence>
<keyword evidence="11 14" id="KW-0255">Endonuclease</keyword>
<dbReference type="GO" id="GO:0043137">
    <property type="term" value="P:DNA replication, removal of RNA primer"/>
    <property type="evidence" value="ECO:0007669"/>
    <property type="project" value="TreeGrafter"/>
</dbReference>
<evidence type="ECO:0000256" key="6">
    <source>
        <dbReference type="ARBA" id="ARBA00012180"/>
    </source>
</evidence>
<feature type="binding site" evidence="14 15">
    <location>
        <position position="20"/>
    </location>
    <ligand>
        <name>a divalent metal cation</name>
        <dbReference type="ChEBI" id="CHEBI:60240"/>
    </ligand>
</feature>
<comment type="function">
    <text evidence="3 14 16">Endonuclease that specifically degrades the RNA of RNA-DNA hybrids.</text>
</comment>
<evidence type="ECO:0000256" key="16">
    <source>
        <dbReference type="RuleBase" id="RU003515"/>
    </source>
</evidence>
<dbReference type="NCBIfam" id="NF000595">
    <property type="entry name" value="PRK00015.1-3"/>
    <property type="match status" value="1"/>
</dbReference>
<dbReference type="GO" id="GO:0004523">
    <property type="term" value="F:RNA-DNA hybrid ribonuclease activity"/>
    <property type="evidence" value="ECO:0007669"/>
    <property type="project" value="UniProtKB-UniRule"/>
</dbReference>
<comment type="cofactor">
    <cofactor evidence="14 15">
        <name>Mn(2+)</name>
        <dbReference type="ChEBI" id="CHEBI:29035"/>
    </cofactor>
    <cofactor evidence="14 15">
        <name>Mg(2+)</name>
        <dbReference type="ChEBI" id="CHEBI:18420"/>
    </cofactor>
    <text evidence="14 15">Manganese or magnesium. Binds 1 divalent metal ion per monomer in the absence of substrate. May bind a second metal ion after substrate binding.</text>
</comment>
<evidence type="ECO:0000256" key="10">
    <source>
        <dbReference type="ARBA" id="ARBA00022723"/>
    </source>
</evidence>
<organism evidence="18 19">
    <name type="scientific">Desulfocicer vacuolatum DSM 3385</name>
    <dbReference type="NCBI Taxonomy" id="1121400"/>
    <lineage>
        <taxon>Bacteria</taxon>
        <taxon>Pseudomonadati</taxon>
        <taxon>Thermodesulfobacteriota</taxon>
        <taxon>Desulfobacteria</taxon>
        <taxon>Desulfobacterales</taxon>
        <taxon>Desulfobacteraceae</taxon>
        <taxon>Desulfocicer</taxon>
    </lineage>
</organism>
<keyword evidence="9 14" id="KW-0540">Nuclease</keyword>
<reference evidence="18 19" key="1">
    <citation type="submission" date="2017-04" db="EMBL/GenBank/DDBJ databases">
        <authorList>
            <person name="Afonso C.L."/>
            <person name="Miller P.J."/>
            <person name="Scott M.A."/>
            <person name="Spackman E."/>
            <person name="Goraichik I."/>
            <person name="Dimitrov K.M."/>
            <person name="Suarez D.L."/>
            <person name="Swayne D.E."/>
        </authorList>
    </citation>
    <scope>NUCLEOTIDE SEQUENCE [LARGE SCALE GENOMIC DNA]</scope>
    <source>
        <strain evidence="18 19">DSM 3385</strain>
    </source>
</reference>
<dbReference type="Pfam" id="PF01351">
    <property type="entry name" value="RNase_HII"/>
    <property type="match status" value="1"/>
</dbReference>
<dbReference type="GO" id="GO:0032299">
    <property type="term" value="C:ribonuclease H2 complex"/>
    <property type="evidence" value="ECO:0007669"/>
    <property type="project" value="TreeGrafter"/>
</dbReference>
<protein>
    <recommendedName>
        <fullName evidence="7 14">Ribonuclease HII</fullName>
        <shortName evidence="14">RNase HII</shortName>
        <ecNumber evidence="6 14">3.1.26.4</ecNumber>
    </recommendedName>
</protein>
<dbReference type="GO" id="GO:0006298">
    <property type="term" value="P:mismatch repair"/>
    <property type="evidence" value="ECO:0007669"/>
    <property type="project" value="TreeGrafter"/>
</dbReference>
<dbReference type="Proteomes" id="UP000192418">
    <property type="component" value="Unassembled WGS sequence"/>
</dbReference>
<dbReference type="InterPro" id="IPR036397">
    <property type="entry name" value="RNaseH_sf"/>
</dbReference>
<dbReference type="FunFam" id="3.30.420.10:FF:000006">
    <property type="entry name" value="Ribonuclease HII"/>
    <property type="match status" value="1"/>
</dbReference>
<accession>A0A1W2CSD0</accession>
<evidence type="ECO:0000256" key="2">
    <source>
        <dbReference type="ARBA" id="ARBA00001946"/>
    </source>
</evidence>
<evidence type="ECO:0000256" key="11">
    <source>
        <dbReference type="ARBA" id="ARBA00022759"/>
    </source>
</evidence>
<evidence type="ECO:0000256" key="3">
    <source>
        <dbReference type="ARBA" id="ARBA00004065"/>
    </source>
</evidence>
<dbReference type="SUPFAM" id="SSF53098">
    <property type="entry name" value="Ribonuclease H-like"/>
    <property type="match status" value="1"/>
</dbReference>
<dbReference type="InterPro" id="IPR024567">
    <property type="entry name" value="RNase_HII/HIII_dom"/>
</dbReference>
<dbReference type="AlphaFoldDB" id="A0A1W2CSD0"/>
<dbReference type="CDD" id="cd07182">
    <property type="entry name" value="RNase_HII_bacteria_HII_like"/>
    <property type="match status" value="1"/>
</dbReference>
<dbReference type="PANTHER" id="PTHR10954">
    <property type="entry name" value="RIBONUCLEASE H2 SUBUNIT A"/>
    <property type="match status" value="1"/>
</dbReference>
<dbReference type="InterPro" id="IPR012337">
    <property type="entry name" value="RNaseH-like_sf"/>
</dbReference>
<dbReference type="EC" id="3.1.26.4" evidence="6 14"/>
<evidence type="ECO:0000256" key="12">
    <source>
        <dbReference type="ARBA" id="ARBA00022801"/>
    </source>
</evidence>
<evidence type="ECO:0000313" key="18">
    <source>
        <dbReference type="EMBL" id="SMC88121.1"/>
    </source>
</evidence>
<proteinExistence type="inferred from homology"/>
<dbReference type="HAMAP" id="MF_00052_B">
    <property type="entry name" value="RNase_HII_B"/>
    <property type="match status" value="1"/>
</dbReference>
<evidence type="ECO:0000256" key="8">
    <source>
        <dbReference type="ARBA" id="ARBA00022490"/>
    </source>
</evidence>
<evidence type="ECO:0000256" key="9">
    <source>
        <dbReference type="ARBA" id="ARBA00022722"/>
    </source>
</evidence>
<feature type="binding site" evidence="14 15">
    <location>
        <position position="112"/>
    </location>
    <ligand>
        <name>a divalent metal cation</name>
        <dbReference type="ChEBI" id="CHEBI:60240"/>
    </ligand>
</feature>
<keyword evidence="12 14" id="KW-0378">Hydrolase</keyword>
<dbReference type="STRING" id="1121400.SAMN02746065_11399"/>
<comment type="similarity">
    <text evidence="5 14 16">Belongs to the RNase HII family.</text>
</comment>
<dbReference type="InterPro" id="IPR022898">
    <property type="entry name" value="RNase_HII"/>
</dbReference>
<dbReference type="GO" id="GO:0030145">
    <property type="term" value="F:manganese ion binding"/>
    <property type="evidence" value="ECO:0007669"/>
    <property type="project" value="UniProtKB-UniRule"/>
</dbReference>
<dbReference type="PANTHER" id="PTHR10954:SF18">
    <property type="entry name" value="RIBONUCLEASE HII"/>
    <property type="match status" value="1"/>
</dbReference>